<dbReference type="Proteomes" id="UP000759273">
    <property type="component" value="Unassembled WGS sequence"/>
</dbReference>
<feature type="transmembrane region" description="Helical" evidence="1">
    <location>
        <begin position="338"/>
        <end position="356"/>
    </location>
</feature>
<organism evidence="4 5">
    <name type="scientific">Subdoligranulum variabile</name>
    <dbReference type="NCBI Taxonomy" id="214851"/>
    <lineage>
        <taxon>Bacteria</taxon>
        <taxon>Bacillati</taxon>
        <taxon>Bacillota</taxon>
        <taxon>Clostridia</taxon>
        <taxon>Eubacteriales</taxon>
        <taxon>Oscillospiraceae</taxon>
        <taxon>Subdoligranulum</taxon>
    </lineage>
</organism>
<keyword evidence="1" id="KW-0472">Membrane</keyword>
<dbReference type="Pfam" id="PF24547">
    <property type="entry name" value="DUF7601"/>
    <property type="match status" value="1"/>
</dbReference>
<evidence type="ECO:0000313" key="4">
    <source>
        <dbReference type="EMBL" id="MBS5332377.1"/>
    </source>
</evidence>
<evidence type="ECO:0000313" key="5">
    <source>
        <dbReference type="Proteomes" id="UP000759273"/>
    </source>
</evidence>
<dbReference type="Gene3D" id="2.60.40.1140">
    <property type="entry name" value="Collagen-binding surface protein Cna, B-type domain"/>
    <property type="match status" value="1"/>
</dbReference>
<protein>
    <recommendedName>
        <fullName evidence="3">DUF7601 domain-containing protein</fullName>
    </recommendedName>
</protein>
<sequence length="362" mass="37672">MNTIKLSAALTAAVLAGALSTAAYAADAERPASRITVSGGSIILKKAINLDKAPGAGGIKGTITFNVAAGQDGDLPQAHTADEMLGTADQLASTTATAEFTADAQGKASTESNVTVDFNMDKFTKPGIYYYRLTEQAHGISGLSTAPLYLLKVSVANESEAEPDGQHFKLEYAILAEKETGTKAELVTNEYTTHSLTVTKRLAGDFASYGDSFDFTLHITDPDTENHMASVTLRTGPADDELSGPGTVYTLENGKKEIKVTLKGNEQLEVTGLPEGATYTIDESGTDAAKYTSTTWVFPGGTGTGTSLGQQTIGTADAAITVTNIRDAVTPTGLLLDAAPYGAMLALAVGSGAVVFHKRRCD</sequence>
<accession>A0A943HJJ7</accession>
<feature type="signal peptide" evidence="2">
    <location>
        <begin position="1"/>
        <end position="25"/>
    </location>
</feature>
<keyword evidence="2" id="KW-0732">Signal</keyword>
<gene>
    <name evidence="4" type="ORF">KHY36_07610</name>
</gene>
<keyword evidence="1" id="KW-1133">Transmembrane helix</keyword>
<evidence type="ECO:0000256" key="1">
    <source>
        <dbReference type="SAM" id="Phobius"/>
    </source>
</evidence>
<dbReference type="EMBL" id="JAGZGG010000015">
    <property type="protein sequence ID" value="MBS5332377.1"/>
    <property type="molecule type" value="Genomic_DNA"/>
</dbReference>
<dbReference type="AlphaFoldDB" id="A0A943HJJ7"/>
<reference evidence="4" key="1">
    <citation type="submission" date="2021-02" db="EMBL/GenBank/DDBJ databases">
        <title>Infant gut strain persistence is associated with maternal origin, phylogeny, and functional potential including surface adhesion and iron acquisition.</title>
        <authorList>
            <person name="Lou Y.C."/>
        </authorList>
    </citation>
    <scope>NUCLEOTIDE SEQUENCE</scope>
    <source>
        <strain evidence="4">L3_101_000M1_dasL3_101_000M1_concoct_87</strain>
    </source>
</reference>
<dbReference type="InterPro" id="IPR055382">
    <property type="entry name" value="DUF7601"/>
</dbReference>
<feature type="domain" description="DUF7601" evidence="3">
    <location>
        <begin position="194"/>
        <end position="325"/>
    </location>
</feature>
<feature type="chain" id="PRO_5037583058" description="DUF7601 domain-containing protein" evidence="2">
    <location>
        <begin position="26"/>
        <end position="362"/>
    </location>
</feature>
<dbReference type="Gene3D" id="2.60.40.3050">
    <property type="match status" value="1"/>
</dbReference>
<comment type="caution">
    <text evidence="4">The sequence shown here is derived from an EMBL/GenBank/DDBJ whole genome shotgun (WGS) entry which is preliminary data.</text>
</comment>
<proteinExistence type="predicted"/>
<evidence type="ECO:0000259" key="3">
    <source>
        <dbReference type="Pfam" id="PF24547"/>
    </source>
</evidence>
<keyword evidence="1" id="KW-0812">Transmembrane</keyword>
<dbReference type="InterPro" id="IPR038174">
    <property type="entry name" value="Strep_pil_link_sf"/>
</dbReference>
<name>A0A943HJJ7_9FIRM</name>
<evidence type="ECO:0000256" key="2">
    <source>
        <dbReference type="SAM" id="SignalP"/>
    </source>
</evidence>